<comment type="function">
    <text evidence="4">Functions in the N-end rule pathway of protein degradation where it conjugates Leu from its aminoacyl-tRNA to the N-termini of proteins containing an N-terminal aspartate or glutamate.</text>
</comment>
<dbReference type="SUPFAM" id="SSF55729">
    <property type="entry name" value="Acyl-CoA N-acyltransferases (Nat)"/>
    <property type="match status" value="1"/>
</dbReference>
<evidence type="ECO:0000256" key="4">
    <source>
        <dbReference type="HAMAP-Rule" id="MF_00689"/>
    </source>
</evidence>
<dbReference type="PANTHER" id="PTHR21367">
    <property type="entry name" value="ARGININE-TRNA-PROTEIN TRANSFERASE 1"/>
    <property type="match status" value="1"/>
</dbReference>
<name>A0ABS5V5U3_9GAMM</name>
<protein>
    <recommendedName>
        <fullName evidence="4">Aspartate/glutamate leucyltransferase</fullName>
        <ecNumber evidence="4">2.3.2.29</ecNumber>
    </recommendedName>
</protein>
<dbReference type="NCBIfam" id="NF002347">
    <property type="entry name" value="PRK01305.2-4"/>
    <property type="match status" value="1"/>
</dbReference>
<evidence type="ECO:0000256" key="2">
    <source>
        <dbReference type="ARBA" id="ARBA00022679"/>
    </source>
</evidence>
<dbReference type="NCBIfam" id="NF002346">
    <property type="entry name" value="PRK01305.2-3"/>
    <property type="match status" value="1"/>
</dbReference>
<evidence type="ECO:0000313" key="8">
    <source>
        <dbReference type="Proteomes" id="UP001195903"/>
    </source>
</evidence>
<dbReference type="RefSeq" id="WP_214508019.1">
    <property type="nucleotide sequence ID" value="NZ_JAHEPS010000006.1"/>
</dbReference>
<evidence type="ECO:0000313" key="7">
    <source>
        <dbReference type="EMBL" id="MBT1445827.1"/>
    </source>
</evidence>
<dbReference type="PIRSF" id="PIRSF037208">
    <property type="entry name" value="ATE_pro_prd"/>
    <property type="match status" value="1"/>
</dbReference>
<evidence type="ECO:0000259" key="5">
    <source>
        <dbReference type="Pfam" id="PF04376"/>
    </source>
</evidence>
<keyword evidence="2 4" id="KW-0808">Transferase</keyword>
<feature type="domain" description="N-end aminoacyl transferase N-terminal" evidence="5">
    <location>
        <begin position="16"/>
        <end position="84"/>
    </location>
</feature>
<keyword evidence="3 4" id="KW-0012">Acyltransferase</keyword>
<dbReference type="NCBIfam" id="NF002345">
    <property type="entry name" value="PRK01305.2-2"/>
    <property type="match status" value="1"/>
</dbReference>
<organism evidence="7 8">
    <name type="scientific">Shewanella jiangmenensis</name>
    <dbReference type="NCBI Taxonomy" id="2837387"/>
    <lineage>
        <taxon>Bacteria</taxon>
        <taxon>Pseudomonadati</taxon>
        <taxon>Pseudomonadota</taxon>
        <taxon>Gammaproteobacteria</taxon>
        <taxon>Alteromonadales</taxon>
        <taxon>Shewanellaceae</taxon>
        <taxon>Shewanella</taxon>
    </lineage>
</organism>
<dbReference type="HAMAP" id="MF_00689">
    <property type="entry name" value="Bpt"/>
    <property type="match status" value="1"/>
</dbReference>
<feature type="domain" description="N-end rule aminoacyl transferase C-terminal" evidence="6">
    <location>
        <begin position="103"/>
        <end position="224"/>
    </location>
</feature>
<evidence type="ECO:0000256" key="3">
    <source>
        <dbReference type="ARBA" id="ARBA00023315"/>
    </source>
</evidence>
<dbReference type="InterPro" id="IPR007472">
    <property type="entry name" value="N-end_Aminoacyl_Trfase_C"/>
</dbReference>
<evidence type="ECO:0000256" key="1">
    <source>
        <dbReference type="ARBA" id="ARBA00022490"/>
    </source>
</evidence>
<dbReference type="EC" id="2.3.2.29" evidence="4"/>
<keyword evidence="8" id="KW-1185">Reference proteome</keyword>
<comment type="catalytic activity">
    <reaction evidence="4">
        <text>N-terminal L-glutamyl-[protein] + L-leucyl-tRNA(Leu) = N-terminal L-leucyl-L-glutamyl-[protein] + tRNA(Leu) + H(+)</text>
        <dbReference type="Rhea" id="RHEA:50412"/>
        <dbReference type="Rhea" id="RHEA-COMP:9613"/>
        <dbReference type="Rhea" id="RHEA-COMP:9622"/>
        <dbReference type="Rhea" id="RHEA-COMP:12664"/>
        <dbReference type="Rhea" id="RHEA-COMP:12668"/>
        <dbReference type="ChEBI" id="CHEBI:15378"/>
        <dbReference type="ChEBI" id="CHEBI:64721"/>
        <dbReference type="ChEBI" id="CHEBI:78442"/>
        <dbReference type="ChEBI" id="CHEBI:78494"/>
        <dbReference type="ChEBI" id="CHEBI:133041"/>
        <dbReference type="EC" id="2.3.2.29"/>
    </reaction>
</comment>
<proteinExistence type="inferred from homology"/>
<dbReference type="Proteomes" id="UP001195903">
    <property type="component" value="Unassembled WGS sequence"/>
</dbReference>
<dbReference type="EMBL" id="JAHEPS010000006">
    <property type="protein sequence ID" value="MBT1445827.1"/>
    <property type="molecule type" value="Genomic_DNA"/>
</dbReference>
<comment type="caution">
    <text evidence="7">The sequence shown here is derived from an EMBL/GenBank/DDBJ whole genome shotgun (WGS) entry which is preliminary data.</text>
</comment>
<comment type="subcellular location">
    <subcellularLocation>
        <location evidence="4">Cytoplasm</location>
    </subcellularLocation>
</comment>
<dbReference type="InterPro" id="IPR007471">
    <property type="entry name" value="N-end_Aminoacyl_Trfase_N"/>
</dbReference>
<dbReference type="PANTHER" id="PTHR21367:SF1">
    <property type="entry name" value="ARGINYL-TRNA--PROTEIN TRANSFERASE 1"/>
    <property type="match status" value="1"/>
</dbReference>
<reference evidence="7 8" key="1">
    <citation type="submission" date="2021-05" db="EMBL/GenBank/DDBJ databases">
        <title>Shewanella sp. JM162201.</title>
        <authorList>
            <person name="Xu S."/>
            <person name="Li A."/>
        </authorList>
    </citation>
    <scope>NUCLEOTIDE SEQUENCE [LARGE SCALE GENOMIC DNA]</scope>
    <source>
        <strain evidence="7 8">JM162201</strain>
    </source>
</reference>
<dbReference type="Pfam" id="PF04376">
    <property type="entry name" value="ATE_N"/>
    <property type="match status" value="1"/>
</dbReference>
<accession>A0ABS5V5U3</accession>
<keyword evidence="1 4" id="KW-0963">Cytoplasm</keyword>
<dbReference type="NCBIfam" id="NF002342">
    <property type="entry name" value="PRK01305.1-3"/>
    <property type="match status" value="1"/>
</dbReference>
<dbReference type="GO" id="GO:0004057">
    <property type="term" value="F:arginyl-tRNA--protein transferase activity"/>
    <property type="evidence" value="ECO:0007669"/>
    <property type="project" value="UniProtKB-EC"/>
</dbReference>
<sequence length="237" mass="27332">MDNSTHVSVGISQLFPCSYLEGRQEQLLIIQEPFLDSLLFERLLQLGFRRSGEAIYKPRCPSCTACQALRVPVKSFSPSKRQKRTLSKNNDLTVHWTEQSSPEHYALYEKYINLRHADGPMFPPSLGQYEHFVQCHWSPPAFVELRLNGQLLAVAVTDVLPTSLSAIYSFFDPEFEHRSLGSQLILTQLQLAATLGKEQLYLGYQIDENRKMCYKRLYRPYQILTPQGWQLSRDIDS</sequence>
<dbReference type="InterPro" id="IPR017138">
    <property type="entry name" value="Asp_Glu_LeuTrfase"/>
</dbReference>
<dbReference type="InterPro" id="IPR016181">
    <property type="entry name" value="Acyl_CoA_acyltransferase"/>
</dbReference>
<comment type="catalytic activity">
    <reaction evidence="4">
        <text>N-terminal L-aspartyl-[protein] + L-leucyl-tRNA(Leu) = N-terminal L-leucyl-L-aspartyl-[protein] + tRNA(Leu) + H(+)</text>
        <dbReference type="Rhea" id="RHEA:50420"/>
        <dbReference type="Rhea" id="RHEA-COMP:9613"/>
        <dbReference type="Rhea" id="RHEA-COMP:9622"/>
        <dbReference type="Rhea" id="RHEA-COMP:12669"/>
        <dbReference type="Rhea" id="RHEA-COMP:12674"/>
        <dbReference type="ChEBI" id="CHEBI:15378"/>
        <dbReference type="ChEBI" id="CHEBI:64720"/>
        <dbReference type="ChEBI" id="CHEBI:78442"/>
        <dbReference type="ChEBI" id="CHEBI:78494"/>
        <dbReference type="ChEBI" id="CHEBI:133042"/>
        <dbReference type="EC" id="2.3.2.29"/>
    </reaction>
</comment>
<evidence type="ECO:0000259" key="6">
    <source>
        <dbReference type="Pfam" id="PF04377"/>
    </source>
</evidence>
<dbReference type="Pfam" id="PF04377">
    <property type="entry name" value="ATE_C"/>
    <property type="match status" value="1"/>
</dbReference>
<dbReference type="InterPro" id="IPR030700">
    <property type="entry name" value="N-end_Aminoacyl_Trfase"/>
</dbReference>
<gene>
    <name evidence="4" type="primary">bpt</name>
    <name evidence="7" type="ORF">KJI95_15075</name>
</gene>
<comment type="similarity">
    <text evidence="4">Belongs to the R-transferase family. Bpt subfamily.</text>
</comment>